<feature type="transmembrane region" description="Helical" evidence="8">
    <location>
        <begin position="310"/>
        <end position="330"/>
    </location>
</feature>
<feature type="transmembrane region" description="Helical" evidence="8">
    <location>
        <begin position="6"/>
        <end position="29"/>
    </location>
</feature>
<feature type="transmembrane region" description="Helical" evidence="8">
    <location>
        <begin position="262"/>
        <end position="289"/>
    </location>
</feature>
<evidence type="ECO:0000313" key="10">
    <source>
        <dbReference type="Proteomes" id="UP001238163"/>
    </source>
</evidence>
<dbReference type="GO" id="GO:0071555">
    <property type="term" value="P:cell wall organization"/>
    <property type="evidence" value="ECO:0007669"/>
    <property type="project" value="TreeGrafter"/>
</dbReference>
<keyword evidence="5 8" id="KW-1133">Transmembrane helix</keyword>
<dbReference type="RefSeq" id="WP_307260760.1">
    <property type="nucleotide sequence ID" value="NZ_JAUSVL010000001.1"/>
</dbReference>
<dbReference type="InterPro" id="IPR000715">
    <property type="entry name" value="Glycosyl_transferase_4"/>
</dbReference>
<comment type="subcellular location">
    <subcellularLocation>
        <location evidence="1">Cell membrane</location>
        <topology evidence="1">Multi-pass membrane protein</topology>
    </subcellularLocation>
</comment>
<evidence type="ECO:0000256" key="8">
    <source>
        <dbReference type="SAM" id="Phobius"/>
    </source>
</evidence>
<feature type="transmembrane region" description="Helical" evidence="8">
    <location>
        <begin position="151"/>
        <end position="170"/>
    </location>
</feature>
<feature type="transmembrane region" description="Helical" evidence="8">
    <location>
        <begin position="126"/>
        <end position="145"/>
    </location>
</feature>
<dbReference type="GO" id="GO:0044038">
    <property type="term" value="P:cell wall macromolecule biosynthetic process"/>
    <property type="evidence" value="ECO:0007669"/>
    <property type="project" value="TreeGrafter"/>
</dbReference>
<dbReference type="CDD" id="cd06853">
    <property type="entry name" value="GT_WecA_like"/>
    <property type="match status" value="1"/>
</dbReference>
<dbReference type="GO" id="GO:0036380">
    <property type="term" value="F:UDP-N-acetylglucosamine-undecaprenyl-phosphate N-acetylglucosaminephosphotransferase activity"/>
    <property type="evidence" value="ECO:0007669"/>
    <property type="project" value="UniProtKB-EC"/>
</dbReference>
<dbReference type="PANTHER" id="PTHR22926:SF3">
    <property type="entry name" value="UNDECAPRENYL-PHOSPHATE ALPHA-N-ACETYLGLUCOSAMINYL 1-PHOSPHATE TRANSFERASE"/>
    <property type="match status" value="1"/>
</dbReference>
<dbReference type="GO" id="GO:0009103">
    <property type="term" value="P:lipopolysaccharide biosynthetic process"/>
    <property type="evidence" value="ECO:0007669"/>
    <property type="project" value="TreeGrafter"/>
</dbReference>
<sequence>MSWHLLYLMAWLAAALLGWLATWCCRWLAPRWGFVDKPKNEAHKNHRQATPVLGGLGMCLAWLAVIGGGIVAVRIMPAVMGEDIRRFLPGIASVKGPLLVIMAGSVAITALGILDDRKAMKALPKFLGQALIAGVTAWLGVRVTCLGPNPVVNWLVTTLWIMTVINALNFFDNMDGLAGGTAMIAAFFLLFIAAIRGQHFVAMLAAVTSGVSAGFLLHNAPPARIFMGDGGSHFLGYGLGVMGALTTFYVPGESPTPAPLLIPLLVLLLPLFDAVAVVCIRLRAGLPIYVGDNRHISHRFVQLGLSRPSAVLLVCLLCFIGGAGALTLLWLPPSGILLIMAQLAAMLAVISIIQFNRTKEQ</sequence>
<dbReference type="Proteomes" id="UP001238163">
    <property type="component" value="Unassembled WGS sequence"/>
</dbReference>
<organism evidence="9 10">
    <name type="scientific">Oligosphaera ethanolica</name>
    <dbReference type="NCBI Taxonomy" id="760260"/>
    <lineage>
        <taxon>Bacteria</taxon>
        <taxon>Pseudomonadati</taxon>
        <taxon>Lentisphaerota</taxon>
        <taxon>Oligosphaeria</taxon>
        <taxon>Oligosphaerales</taxon>
        <taxon>Oligosphaeraceae</taxon>
        <taxon>Oligosphaera</taxon>
    </lineage>
</organism>
<feature type="transmembrane region" description="Helical" evidence="8">
    <location>
        <begin position="96"/>
        <end position="114"/>
    </location>
</feature>
<evidence type="ECO:0000256" key="5">
    <source>
        <dbReference type="ARBA" id="ARBA00022989"/>
    </source>
</evidence>
<feature type="binding site" evidence="7">
    <location>
        <position position="229"/>
    </location>
    <ligand>
        <name>Mg(2+)</name>
        <dbReference type="ChEBI" id="CHEBI:18420"/>
    </ligand>
</feature>
<evidence type="ECO:0000256" key="3">
    <source>
        <dbReference type="ARBA" id="ARBA00022679"/>
    </source>
</evidence>
<evidence type="ECO:0000256" key="4">
    <source>
        <dbReference type="ARBA" id="ARBA00022692"/>
    </source>
</evidence>
<evidence type="ECO:0000256" key="6">
    <source>
        <dbReference type="ARBA" id="ARBA00023136"/>
    </source>
</evidence>
<evidence type="ECO:0000256" key="1">
    <source>
        <dbReference type="ARBA" id="ARBA00004651"/>
    </source>
</evidence>
<dbReference type="Pfam" id="PF00953">
    <property type="entry name" value="Glycos_transf_4"/>
    <property type="match status" value="1"/>
</dbReference>
<dbReference type="PANTHER" id="PTHR22926">
    <property type="entry name" value="PHOSPHO-N-ACETYLMURAMOYL-PENTAPEPTIDE-TRANSFERASE"/>
    <property type="match status" value="1"/>
</dbReference>
<proteinExistence type="predicted"/>
<feature type="transmembrane region" description="Helical" evidence="8">
    <location>
        <begin position="177"/>
        <end position="195"/>
    </location>
</feature>
<evidence type="ECO:0000256" key="7">
    <source>
        <dbReference type="PIRSR" id="PIRSR600715-1"/>
    </source>
</evidence>
<dbReference type="EC" id="2.7.8.33" evidence="9"/>
<evidence type="ECO:0000256" key="2">
    <source>
        <dbReference type="ARBA" id="ARBA00022475"/>
    </source>
</evidence>
<comment type="caution">
    <text evidence="9">The sequence shown here is derived from an EMBL/GenBank/DDBJ whole genome shotgun (WGS) entry which is preliminary data.</text>
</comment>
<keyword evidence="7" id="KW-0460">Magnesium</keyword>
<reference evidence="9" key="1">
    <citation type="submission" date="2023-07" db="EMBL/GenBank/DDBJ databases">
        <title>Genomic Encyclopedia of Type Strains, Phase IV (KMG-IV): sequencing the most valuable type-strain genomes for metagenomic binning, comparative biology and taxonomic classification.</title>
        <authorList>
            <person name="Goeker M."/>
        </authorList>
    </citation>
    <scope>NUCLEOTIDE SEQUENCE</scope>
    <source>
        <strain evidence="9">DSM 24202</strain>
    </source>
</reference>
<feature type="transmembrane region" description="Helical" evidence="8">
    <location>
        <begin position="201"/>
        <end position="220"/>
    </location>
</feature>
<dbReference type="GO" id="GO:0046872">
    <property type="term" value="F:metal ion binding"/>
    <property type="evidence" value="ECO:0007669"/>
    <property type="project" value="UniProtKB-KW"/>
</dbReference>
<feature type="transmembrane region" description="Helical" evidence="8">
    <location>
        <begin position="50"/>
        <end position="76"/>
    </location>
</feature>
<name>A0AAE3VF33_9BACT</name>
<keyword evidence="3 9" id="KW-0808">Transferase</keyword>
<keyword evidence="2" id="KW-1003">Cell membrane</keyword>
<accession>A0AAE3VF33</accession>
<keyword evidence="10" id="KW-1185">Reference proteome</keyword>
<keyword evidence="6 8" id="KW-0472">Membrane</keyword>
<dbReference type="EMBL" id="JAUSVL010000001">
    <property type="protein sequence ID" value="MDQ0289338.1"/>
    <property type="molecule type" value="Genomic_DNA"/>
</dbReference>
<feature type="transmembrane region" description="Helical" evidence="8">
    <location>
        <begin position="336"/>
        <end position="355"/>
    </location>
</feature>
<evidence type="ECO:0000313" key="9">
    <source>
        <dbReference type="EMBL" id="MDQ0289338.1"/>
    </source>
</evidence>
<dbReference type="GO" id="GO:0005886">
    <property type="term" value="C:plasma membrane"/>
    <property type="evidence" value="ECO:0007669"/>
    <property type="project" value="UniProtKB-SubCell"/>
</dbReference>
<dbReference type="AlphaFoldDB" id="A0AAE3VF33"/>
<keyword evidence="7" id="KW-0479">Metal-binding</keyword>
<keyword evidence="4 8" id="KW-0812">Transmembrane</keyword>
<gene>
    <name evidence="9" type="ORF">J3R75_001445</name>
</gene>
<feature type="binding site" evidence="7">
    <location>
        <position position="169"/>
    </location>
    <ligand>
        <name>Mg(2+)</name>
        <dbReference type="ChEBI" id="CHEBI:18420"/>
    </ligand>
</feature>
<protein>
    <submittedName>
        <fullName evidence="9">UDP-GlcNAc:undecaprenyl-phosphate GlcNAc-1-phosphate transferase</fullName>
        <ecNumber evidence="9">2.7.8.33</ecNumber>
    </submittedName>
</protein>
<feature type="transmembrane region" description="Helical" evidence="8">
    <location>
        <begin position="232"/>
        <end position="250"/>
    </location>
</feature>
<comment type="cofactor">
    <cofactor evidence="7">
        <name>Mg(2+)</name>
        <dbReference type="ChEBI" id="CHEBI:18420"/>
    </cofactor>
</comment>